<dbReference type="GO" id="GO:0003743">
    <property type="term" value="F:translation initiation factor activity"/>
    <property type="evidence" value="ECO:0007669"/>
    <property type="project" value="UniProtKB-KW"/>
</dbReference>
<dbReference type="EMBL" id="BBXV01000027">
    <property type="protein sequence ID" value="GAQ18473.1"/>
    <property type="molecule type" value="Genomic_DNA"/>
</dbReference>
<sequence length="163" mass="19482">MIKPDIDQFTLVLQSTDEFNFDEWRNWVANNMINTFLIKSKMLTLFDNFSEADVKLPEGYTIGYSFINAPFYFCIAYHEAFTKMGVIVKFSAYAWHEYRKRYEAEFNEPIHLHTLLKMIDSDEYSFRLSRIDICCDFINENINIAKLKRSIEEGRTEIRYGKY</sequence>
<dbReference type="AlphaFoldDB" id="A0A0U9H9K7"/>
<dbReference type="Proteomes" id="UP000052946">
    <property type="component" value="Unassembled WGS sequence"/>
</dbReference>
<evidence type="ECO:0000313" key="2">
    <source>
        <dbReference type="Proteomes" id="UP000052946"/>
    </source>
</evidence>
<reference evidence="1 2" key="2">
    <citation type="journal article" date="2016" name="Genome Announc.">
        <title>Draft Genome Sequence of Oceanobacillus picturae Heshi-B3, Isolated from Fermented Rice Bran in a Traditional Japanese Seafood Dish.</title>
        <authorList>
            <person name="Akuzawa S."/>
            <person name="Nagaoka J."/>
            <person name="Kanekatsu M."/>
            <person name="Kanesaki Y."/>
            <person name="Suzuki T."/>
        </authorList>
    </citation>
    <scope>NUCLEOTIDE SEQUENCE [LARGE SCALE GENOMIC DNA]</scope>
    <source>
        <strain evidence="1 2">Heshi-B3</strain>
    </source>
</reference>
<organism evidence="1 2">
    <name type="scientific">Oceanobacillus picturae</name>
    <dbReference type="NCBI Taxonomy" id="171693"/>
    <lineage>
        <taxon>Bacteria</taxon>
        <taxon>Bacillati</taxon>
        <taxon>Bacillota</taxon>
        <taxon>Bacilli</taxon>
        <taxon>Bacillales</taxon>
        <taxon>Bacillaceae</taxon>
        <taxon>Oceanobacillus</taxon>
    </lineage>
</organism>
<keyword evidence="1" id="KW-0396">Initiation factor</keyword>
<dbReference type="OrthoDB" id="2223502at2"/>
<reference evidence="2" key="1">
    <citation type="submission" date="2015-07" db="EMBL/GenBank/DDBJ databases">
        <title>Draft Genome Sequence of Oceanobacillus picturae Heshi-B3 that Was Isolated from Fermented Rice Bran with Aging Salted Mackerel, Which Was Named Heshiko as Traditional Fermented Seafood in Japan.</title>
        <authorList>
            <person name="Akuzawa S."/>
            <person name="Nakagawa J."/>
            <person name="Kanekatsu T."/>
            <person name="Kanesaki Y."/>
            <person name="Suzuki T."/>
        </authorList>
    </citation>
    <scope>NUCLEOTIDE SEQUENCE [LARGE SCALE GENOMIC DNA]</scope>
    <source>
        <strain evidence="2">Heshi-B3</strain>
    </source>
</reference>
<keyword evidence="1" id="KW-0648">Protein biosynthesis</keyword>
<proteinExistence type="predicted"/>
<comment type="caution">
    <text evidence="1">The sequence shown here is derived from an EMBL/GenBank/DDBJ whole genome shotgun (WGS) entry which is preliminary data.</text>
</comment>
<evidence type="ECO:0000313" key="1">
    <source>
        <dbReference type="EMBL" id="GAQ18473.1"/>
    </source>
</evidence>
<accession>A0A0U9H9K7</accession>
<dbReference type="RefSeq" id="WP_058950468.1">
    <property type="nucleotide sequence ID" value="NZ_BBXV01000027.1"/>
</dbReference>
<gene>
    <name evidence="1" type="ORF">OPHB3_2413</name>
</gene>
<protein>
    <submittedName>
        <fullName evidence="1">Replication initiation factor</fullName>
    </submittedName>
</protein>
<name>A0A0U9H9K7_9BACI</name>